<comment type="caution">
    <text evidence="1">The sequence shown here is derived from an EMBL/GenBank/DDBJ whole genome shotgun (WGS) entry which is preliminary data.</text>
</comment>
<dbReference type="AlphaFoldDB" id="A0AAE1K1Q6"/>
<name>A0AAE1K1Q6_PETCI</name>
<evidence type="ECO:0000313" key="2">
    <source>
        <dbReference type="Proteomes" id="UP001286313"/>
    </source>
</evidence>
<protein>
    <submittedName>
        <fullName evidence="1">Uncharacterized protein</fullName>
    </submittedName>
</protein>
<evidence type="ECO:0000313" key="1">
    <source>
        <dbReference type="EMBL" id="KAK3860440.1"/>
    </source>
</evidence>
<proteinExistence type="predicted"/>
<keyword evidence="2" id="KW-1185">Reference proteome</keyword>
<gene>
    <name evidence="1" type="ORF">Pcinc_033509</name>
</gene>
<dbReference type="Proteomes" id="UP001286313">
    <property type="component" value="Unassembled WGS sequence"/>
</dbReference>
<reference evidence="1" key="1">
    <citation type="submission" date="2023-10" db="EMBL/GenBank/DDBJ databases">
        <title>Genome assemblies of two species of porcelain crab, Petrolisthes cinctipes and Petrolisthes manimaculis (Anomura: Porcellanidae).</title>
        <authorList>
            <person name="Angst P."/>
        </authorList>
    </citation>
    <scope>NUCLEOTIDE SEQUENCE</scope>
    <source>
        <strain evidence="1">PB745_01</strain>
        <tissue evidence="1">Gill</tissue>
    </source>
</reference>
<sequence length="91" mass="9597">MAQGHSTRSGCQDTVPGHVMVKDTVPGQGARTQCQVRVPGHSCRSMGWCGRGGVLTCPGVGPPPPPAEWWWCRSRGRGKEAAAAAAMLGKW</sequence>
<organism evidence="1 2">
    <name type="scientific">Petrolisthes cinctipes</name>
    <name type="common">Flat porcelain crab</name>
    <dbReference type="NCBI Taxonomy" id="88211"/>
    <lineage>
        <taxon>Eukaryota</taxon>
        <taxon>Metazoa</taxon>
        <taxon>Ecdysozoa</taxon>
        <taxon>Arthropoda</taxon>
        <taxon>Crustacea</taxon>
        <taxon>Multicrustacea</taxon>
        <taxon>Malacostraca</taxon>
        <taxon>Eumalacostraca</taxon>
        <taxon>Eucarida</taxon>
        <taxon>Decapoda</taxon>
        <taxon>Pleocyemata</taxon>
        <taxon>Anomura</taxon>
        <taxon>Galatheoidea</taxon>
        <taxon>Porcellanidae</taxon>
        <taxon>Petrolisthes</taxon>
    </lineage>
</organism>
<accession>A0AAE1K1Q6</accession>
<dbReference type="EMBL" id="JAWQEG010004731">
    <property type="protein sequence ID" value="KAK3860440.1"/>
    <property type="molecule type" value="Genomic_DNA"/>
</dbReference>